<reference evidence="3" key="1">
    <citation type="submission" date="2015-02" db="EMBL/GenBank/DDBJ databases">
        <authorList>
            <person name="Chooi Y.-H."/>
        </authorList>
    </citation>
    <scope>NUCLEOTIDE SEQUENCE [LARGE SCALE GENOMIC DNA]</scope>
    <source>
        <strain evidence="3">strain Y</strain>
    </source>
</reference>
<evidence type="ECO:0000313" key="2">
    <source>
        <dbReference type="EMBL" id="CPR19147.1"/>
    </source>
</evidence>
<name>A0A0D6JFC9_9HYPH</name>
<dbReference type="RefSeq" id="WP_046478097.1">
    <property type="nucleotide sequence ID" value="NZ_LN829118.1"/>
</dbReference>
<dbReference type="AlphaFoldDB" id="A0A0D6JFC9"/>
<protein>
    <submittedName>
        <fullName evidence="2">Uncharacterized protein</fullName>
    </submittedName>
</protein>
<dbReference type="EMBL" id="LN829119">
    <property type="protein sequence ID" value="CPR19147.1"/>
    <property type="molecule type" value="Genomic_DNA"/>
</dbReference>
<dbReference type="KEGG" id="fiy:BN1229_v1_2029"/>
<proteinExistence type="predicted"/>
<keyword evidence="3" id="KW-1185">Reference proteome</keyword>
<sequence>MRGIFSTIGIFAVLVLCVVSAAMNYLFLSSLGKTPLEGQVLGAASAAADVLKALLPFFIAWSWQARRPMAAASGSLAFTFFAGFSLLSAIGFAADNRGALVQKRDDLSSAYQRVHDMREYAERQRQVLPAHRAGDIVVQEIERHRQHRRWASTKGCTDATETLSRDFCAEYFMLRAERAAAQEADRLADEINTLDGKIDQLRRDGAGQDSDPQVSLLSRMTGQEKDFVHLTLIITVALLVEIGASLGLFLASGHVRGRKDSPSPQVEMPLGSVEDFALEALVASSGALSAEAVAAAYDAWCLDRGYRPLPPAAFNTAFQDLARQAGIECRNGSFQRIGVAVPAFKQAA</sequence>
<keyword evidence="1" id="KW-0812">Transmembrane</keyword>
<evidence type="ECO:0000313" key="3">
    <source>
        <dbReference type="Proteomes" id="UP000033187"/>
    </source>
</evidence>
<keyword evidence="1" id="KW-1133">Transmembrane helix</keyword>
<organism evidence="2 3">
    <name type="scientific">Candidatus Filomicrobium marinum</name>
    <dbReference type="NCBI Taxonomy" id="1608628"/>
    <lineage>
        <taxon>Bacteria</taxon>
        <taxon>Pseudomonadati</taxon>
        <taxon>Pseudomonadota</taxon>
        <taxon>Alphaproteobacteria</taxon>
        <taxon>Hyphomicrobiales</taxon>
        <taxon>Hyphomicrobiaceae</taxon>
        <taxon>Filomicrobium</taxon>
    </lineage>
</organism>
<feature type="transmembrane region" description="Helical" evidence="1">
    <location>
        <begin position="6"/>
        <end position="28"/>
    </location>
</feature>
<dbReference type="OrthoDB" id="7928915at2"/>
<feature type="transmembrane region" description="Helical" evidence="1">
    <location>
        <begin position="40"/>
        <end position="63"/>
    </location>
</feature>
<feature type="transmembrane region" description="Helical" evidence="1">
    <location>
        <begin position="69"/>
        <end position="94"/>
    </location>
</feature>
<accession>A0A0D6JFC9</accession>
<gene>
    <name evidence="2" type="ORF">YBN1229_v1_2029</name>
</gene>
<evidence type="ECO:0000256" key="1">
    <source>
        <dbReference type="SAM" id="Phobius"/>
    </source>
</evidence>
<dbReference type="KEGG" id="fil:BN1229_v1_2026"/>
<dbReference type="Proteomes" id="UP000033187">
    <property type="component" value="Chromosome 1"/>
</dbReference>
<feature type="transmembrane region" description="Helical" evidence="1">
    <location>
        <begin position="227"/>
        <end position="251"/>
    </location>
</feature>
<keyword evidence="1" id="KW-0472">Membrane</keyword>